<evidence type="ECO:0000256" key="2">
    <source>
        <dbReference type="ARBA" id="ARBA00022741"/>
    </source>
</evidence>
<dbReference type="SUPFAM" id="SSF100934">
    <property type="entry name" value="Heat shock protein 70kD (HSP70), C-terminal subdomain"/>
    <property type="match status" value="1"/>
</dbReference>
<dbReference type="PRINTS" id="PR00301">
    <property type="entry name" value="HEATSHOCK70"/>
</dbReference>
<keyword evidence="8" id="KW-1185">Reference proteome</keyword>
<dbReference type="InterPro" id="IPR043129">
    <property type="entry name" value="ATPase_NBD"/>
</dbReference>
<comment type="function">
    <text evidence="5">Chaperone involved in the maturation of iron-sulfur cluster-containing proteins. Has a low intrinsic ATPase activity which is markedly stimulated by HscB.</text>
</comment>
<dbReference type="InterPro" id="IPR010236">
    <property type="entry name" value="ISC_FeS_clus_asmbl_HscA"/>
</dbReference>
<dbReference type="SUPFAM" id="SSF100920">
    <property type="entry name" value="Heat shock protein 70kD (HSP70), peptide-binding domain"/>
    <property type="match status" value="1"/>
</dbReference>
<evidence type="ECO:0000256" key="4">
    <source>
        <dbReference type="ARBA" id="ARBA00023186"/>
    </source>
</evidence>
<evidence type="ECO:0000256" key="5">
    <source>
        <dbReference type="HAMAP-Rule" id="MF_00679"/>
    </source>
</evidence>
<keyword evidence="2 5" id="KW-0547">Nucleotide-binding</keyword>
<dbReference type="Gene3D" id="3.30.420.40">
    <property type="match status" value="2"/>
</dbReference>
<comment type="similarity">
    <text evidence="1 5 6">Belongs to the heat shock protein 70 family.</text>
</comment>
<dbReference type="HAMAP" id="MF_00679">
    <property type="entry name" value="HscA"/>
    <property type="match status" value="1"/>
</dbReference>
<dbReference type="Pfam" id="PF00012">
    <property type="entry name" value="HSP70"/>
    <property type="match status" value="1"/>
</dbReference>
<dbReference type="Gene3D" id="2.60.34.10">
    <property type="entry name" value="Substrate Binding Domain Of DNAk, Chain A, domain 1"/>
    <property type="match status" value="1"/>
</dbReference>
<evidence type="ECO:0000256" key="1">
    <source>
        <dbReference type="ARBA" id="ARBA00007381"/>
    </source>
</evidence>
<name>A0ABU1BR32_9BURK</name>
<proteinExistence type="inferred from homology"/>
<evidence type="ECO:0000313" key="7">
    <source>
        <dbReference type="EMBL" id="MDQ9171480.1"/>
    </source>
</evidence>
<keyword evidence="4 5" id="KW-0143">Chaperone</keyword>
<dbReference type="GO" id="GO:0016787">
    <property type="term" value="F:hydrolase activity"/>
    <property type="evidence" value="ECO:0007669"/>
    <property type="project" value="UniProtKB-KW"/>
</dbReference>
<dbReference type="Gene3D" id="1.20.1270.10">
    <property type="match status" value="1"/>
</dbReference>
<comment type="caution">
    <text evidence="7">The sequence shown here is derived from an EMBL/GenBank/DDBJ whole genome shotgun (WGS) entry which is preliminary data.</text>
</comment>
<dbReference type="InterPro" id="IPR029047">
    <property type="entry name" value="HSP70_peptide-bd_sf"/>
</dbReference>
<keyword evidence="7" id="KW-0378">Hydrolase</keyword>
<sequence>MALLQIAEPGMSTAPHQHRLAIGIDLGTTNSLVATVRHSVPEIITDEEGRALLPSIVRYFPNGSAHIGYKAQGAQTTDPKNTVVSVKRFMGRGLKDIAYVENMPYDFIDTPGMVQLKTAAGIKSPVEVSAEILATLRQRAEDALGDELVGAVITVPAYFDDAQRQATKDAAKLAGLNVLRLLNEPTAAAIAYGLDNASEGVYAVYDLGGGTFDISILKLTKGVFEVLATGGDSALGGDDFDHRLLCWIIEQARLEPLSDEDTRILMVKSREAKEFLSSNAEAKIDAVLNSGEEVHLSISAATFAQITQHLVNKTITPCRKALRDANLSVEDVDGVVLVGGATRMPHIRKAVGEFFQTTPLANIDPDKVVALGAAIQANLLAGNRASGDDWLLLDVIPLSLGIETMGGLVEKVIPRNSTIPCARAQEFTTFKDGQTAMAIHVVQGERELVTDCRSLAKFELRGIPPMAAGAARIRVTYQVDADGLLSVSARELRSGVEAAIEVKPSYGLGDEDIARMLQDSFQSADIDMKLRALREEQVEAERILLATQVALENDGDLLSDTERMEVIRLMEALRQTARGEDHNAIKTTAEALARGTEEFAARRMDRSVRAALTGKKLDEVA</sequence>
<accession>A0ABU1BR32</accession>
<dbReference type="PROSITE" id="PS01036">
    <property type="entry name" value="HSP70_3"/>
    <property type="match status" value="1"/>
</dbReference>
<dbReference type="PROSITE" id="PS00329">
    <property type="entry name" value="HSP70_2"/>
    <property type="match status" value="1"/>
</dbReference>
<reference evidence="7 8" key="1">
    <citation type="submission" date="2023-08" db="EMBL/GenBank/DDBJ databases">
        <title>Oxalobacteraceae gen .nov., isolated from river sludge outside the plant.</title>
        <authorList>
            <person name="Zhao S.Y."/>
        </authorList>
    </citation>
    <scope>NUCLEOTIDE SEQUENCE [LARGE SCALE GENOMIC DNA]</scope>
    <source>
        <strain evidence="7 8">R-40</strain>
    </source>
</reference>
<dbReference type="InterPro" id="IPR042039">
    <property type="entry name" value="HscA_NBD"/>
</dbReference>
<evidence type="ECO:0000256" key="3">
    <source>
        <dbReference type="ARBA" id="ARBA00022840"/>
    </source>
</evidence>
<dbReference type="NCBIfam" id="NF003520">
    <property type="entry name" value="PRK05183.1"/>
    <property type="match status" value="1"/>
</dbReference>
<dbReference type="PANTHER" id="PTHR19375">
    <property type="entry name" value="HEAT SHOCK PROTEIN 70KDA"/>
    <property type="match status" value="1"/>
</dbReference>
<organism evidence="7 8">
    <name type="scientific">Keguizhuia sedimenti</name>
    <dbReference type="NCBI Taxonomy" id="3064264"/>
    <lineage>
        <taxon>Bacteria</taxon>
        <taxon>Pseudomonadati</taxon>
        <taxon>Pseudomonadota</taxon>
        <taxon>Betaproteobacteria</taxon>
        <taxon>Burkholderiales</taxon>
        <taxon>Oxalobacteraceae</taxon>
        <taxon>Keguizhuia</taxon>
    </lineage>
</organism>
<dbReference type="CDD" id="cd10236">
    <property type="entry name" value="ASKHA_NBD_HSP70_HscA"/>
    <property type="match status" value="1"/>
</dbReference>
<dbReference type="SUPFAM" id="SSF53067">
    <property type="entry name" value="Actin-like ATPase domain"/>
    <property type="match status" value="2"/>
</dbReference>
<gene>
    <name evidence="5 7" type="primary">hscA</name>
    <name evidence="7" type="ORF">Q8A64_13790</name>
</gene>
<keyword evidence="3 5" id="KW-0067">ATP-binding</keyword>
<dbReference type="InterPro" id="IPR029048">
    <property type="entry name" value="HSP70_C_sf"/>
</dbReference>
<dbReference type="NCBIfam" id="TIGR01991">
    <property type="entry name" value="HscA"/>
    <property type="match status" value="1"/>
</dbReference>
<dbReference type="EMBL" id="JAUYVH010000009">
    <property type="protein sequence ID" value="MDQ9171480.1"/>
    <property type="molecule type" value="Genomic_DNA"/>
</dbReference>
<dbReference type="Proteomes" id="UP001225596">
    <property type="component" value="Unassembled WGS sequence"/>
</dbReference>
<evidence type="ECO:0000313" key="8">
    <source>
        <dbReference type="Proteomes" id="UP001225596"/>
    </source>
</evidence>
<protein>
    <recommendedName>
        <fullName evidence="5">Chaperone protein HscA homolog</fullName>
    </recommendedName>
</protein>
<dbReference type="InterPro" id="IPR013126">
    <property type="entry name" value="Hsp_70_fam"/>
</dbReference>
<evidence type="ECO:0000256" key="6">
    <source>
        <dbReference type="RuleBase" id="RU003322"/>
    </source>
</evidence>
<dbReference type="PROSITE" id="PS00297">
    <property type="entry name" value="HSP70_1"/>
    <property type="match status" value="1"/>
</dbReference>
<dbReference type="RefSeq" id="WP_338437416.1">
    <property type="nucleotide sequence ID" value="NZ_JAUYVH010000009.1"/>
</dbReference>
<dbReference type="InterPro" id="IPR018181">
    <property type="entry name" value="Heat_shock_70_CS"/>
</dbReference>
<dbReference type="Gene3D" id="3.90.640.10">
    <property type="entry name" value="Actin, Chain A, domain 4"/>
    <property type="match status" value="1"/>
</dbReference>